<dbReference type="AlphaFoldDB" id="A0A3L8D671"/>
<dbReference type="PANTHER" id="PTHR47331">
    <property type="entry name" value="PHD-TYPE DOMAIN-CONTAINING PROTEIN"/>
    <property type="match status" value="1"/>
</dbReference>
<feature type="region of interest" description="Disordered" evidence="1">
    <location>
        <begin position="138"/>
        <end position="173"/>
    </location>
</feature>
<dbReference type="EMBL" id="QOIP01000012">
    <property type="protein sequence ID" value="RLU15744.1"/>
    <property type="molecule type" value="Genomic_DNA"/>
</dbReference>
<dbReference type="Proteomes" id="UP000279307">
    <property type="component" value="Chromosome 12"/>
</dbReference>
<feature type="compositionally biased region" description="Low complexity" evidence="1">
    <location>
        <begin position="143"/>
        <end position="162"/>
    </location>
</feature>
<dbReference type="OrthoDB" id="7553707at2759"/>
<gene>
    <name evidence="2" type="ORF">DMN91_011500</name>
</gene>
<reference evidence="2" key="1">
    <citation type="journal article" date="2018" name="Genome Res.">
        <title>The genomic architecture and molecular evolution of ant odorant receptors.</title>
        <authorList>
            <person name="McKenzie S.K."/>
            <person name="Kronauer D.J.C."/>
        </authorList>
    </citation>
    <scope>NUCLEOTIDE SEQUENCE [LARGE SCALE GENOMIC DNA]</scope>
    <source>
        <strain evidence="2">Clonal line C1</strain>
    </source>
</reference>
<name>A0A3L8D671_OOCBI</name>
<protein>
    <submittedName>
        <fullName evidence="2">Uncharacterized protein</fullName>
    </submittedName>
</protein>
<sequence length="331" mass="35882">MHIIVQKLDPVTRKAWTVKSSDSDEPPSFDALNTFLSCRTRALQELSNGSTGKSTKTIVPKISSATASKTSKAMCPLCKAKHFFSACPTFVRGSPKERHDLVKQHHRCFNCPSQNHSAKESNSTYSCRTCQQRHHSMLHETSDSGSPPASTASAQSASPTTSQNAEPLDSPSTVQSLFSLTQKQSRSHVLLATAWITAGSSSGRSATVQALLDQGSEMTFISERLAQVLSTKRIRMPVTVSAVGCVNADTFSHAAHINVSPRDSQSPSFSTTALILKALTSYTPKRSSEPLSLSHLSDLKWADSDPCSAKPVDIIIAADLYYHSLRSLKFK</sequence>
<reference evidence="2" key="2">
    <citation type="submission" date="2018-07" db="EMBL/GenBank/DDBJ databases">
        <authorList>
            <person name="Mckenzie S.K."/>
            <person name="Kronauer D.J.C."/>
        </authorList>
    </citation>
    <scope>NUCLEOTIDE SEQUENCE</scope>
    <source>
        <strain evidence="2">Clonal line C1</strain>
    </source>
</reference>
<accession>A0A3L8D671</accession>
<organism evidence="2">
    <name type="scientific">Ooceraea biroi</name>
    <name type="common">Clonal raider ant</name>
    <name type="synonym">Cerapachys biroi</name>
    <dbReference type="NCBI Taxonomy" id="2015173"/>
    <lineage>
        <taxon>Eukaryota</taxon>
        <taxon>Metazoa</taxon>
        <taxon>Ecdysozoa</taxon>
        <taxon>Arthropoda</taxon>
        <taxon>Hexapoda</taxon>
        <taxon>Insecta</taxon>
        <taxon>Pterygota</taxon>
        <taxon>Neoptera</taxon>
        <taxon>Endopterygota</taxon>
        <taxon>Hymenoptera</taxon>
        <taxon>Apocrita</taxon>
        <taxon>Aculeata</taxon>
        <taxon>Formicoidea</taxon>
        <taxon>Formicidae</taxon>
        <taxon>Dorylinae</taxon>
        <taxon>Ooceraea</taxon>
    </lineage>
</organism>
<evidence type="ECO:0000313" key="2">
    <source>
        <dbReference type="EMBL" id="RLU15744.1"/>
    </source>
</evidence>
<comment type="caution">
    <text evidence="2">The sequence shown here is derived from an EMBL/GenBank/DDBJ whole genome shotgun (WGS) entry which is preliminary data.</text>
</comment>
<proteinExistence type="predicted"/>
<evidence type="ECO:0000256" key="1">
    <source>
        <dbReference type="SAM" id="MobiDB-lite"/>
    </source>
</evidence>